<evidence type="ECO:0000313" key="2">
    <source>
        <dbReference type="EMBL" id="KIM62763.1"/>
    </source>
</evidence>
<proteinExistence type="predicted"/>
<feature type="region of interest" description="Disordered" evidence="1">
    <location>
        <begin position="1"/>
        <end position="31"/>
    </location>
</feature>
<dbReference type="HOGENOM" id="CLU_088642_0_0_1"/>
<feature type="compositionally biased region" description="Basic residues" evidence="1">
    <location>
        <begin position="135"/>
        <end position="145"/>
    </location>
</feature>
<dbReference type="EMBL" id="KN822040">
    <property type="protein sequence ID" value="KIM62763.1"/>
    <property type="molecule type" value="Genomic_DNA"/>
</dbReference>
<organism evidence="2 3">
    <name type="scientific">Scleroderma citrinum Foug A</name>
    <dbReference type="NCBI Taxonomy" id="1036808"/>
    <lineage>
        <taxon>Eukaryota</taxon>
        <taxon>Fungi</taxon>
        <taxon>Dikarya</taxon>
        <taxon>Basidiomycota</taxon>
        <taxon>Agaricomycotina</taxon>
        <taxon>Agaricomycetes</taxon>
        <taxon>Agaricomycetidae</taxon>
        <taxon>Boletales</taxon>
        <taxon>Sclerodermatineae</taxon>
        <taxon>Sclerodermataceae</taxon>
        <taxon>Scleroderma</taxon>
    </lineage>
</organism>
<feature type="region of interest" description="Disordered" evidence="1">
    <location>
        <begin position="126"/>
        <end position="155"/>
    </location>
</feature>
<reference evidence="3" key="2">
    <citation type="submission" date="2015-01" db="EMBL/GenBank/DDBJ databases">
        <title>Evolutionary Origins and Diversification of the Mycorrhizal Mutualists.</title>
        <authorList>
            <consortium name="DOE Joint Genome Institute"/>
            <consortium name="Mycorrhizal Genomics Consortium"/>
            <person name="Kohler A."/>
            <person name="Kuo A."/>
            <person name="Nagy L.G."/>
            <person name="Floudas D."/>
            <person name="Copeland A."/>
            <person name="Barry K.W."/>
            <person name="Cichocki N."/>
            <person name="Veneault-Fourrey C."/>
            <person name="LaButti K."/>
            <person name="Lindquist E.A."/>
            <person name="Lipzen A."/>
            <person name="Lundell T."/>
            <person name="Morin E."/>
            <person name="Murat C."/>
            <person name="Riley R."/>
            <person name="Ohm R."/>
            <person name="Sun H."/>
            <person name="Tunlid A."/>
            <person name="Henrissat B."/>
            <person name="Grigoriev I.V."/>
            <person name="Hibbett D.S."/>
            <person name="Martin F."/>
        </authorList>
    </citation>
    <scope>NUCLEOTIDE SEQUENCE [LARGE SCALE GENOMIC DNA]</scope>
    <source>
        <strain evidence="3">Foug A</strain>
    </source>
</reference>
<dbReference type="InParanoid" id="A0A0C2ZMF2"/>
<reference evidence="2 3" key="1">
    <citation type="submission" date="2014-04" db="EMBL/GenBank/DDBJ databases">
        <authorList>
            <consortium name="DOE Joint Genome Institute"/>
            <person name="Kuo A."/>
            <person name="Kohler A."/>
            <person name="Nagy L.G."/>
            <person name="Floudas D."/>
            <person name="Copeland A."/>
            <person name="Barry K.W."/>
            <person name="Cichocki N."/>
            <person name="Veneault-Fourrey C."/>
            <person name="LaButti K."/>
            <person name="Lindquist E.A."/>
            <person name="Lipzen A."/>
            <person name="Lundell T."/>
            <person name="Morin E."/>
            <person name="Murat C."/>
            <person name="Sun H."/>
            <person name="Tunlid A."/>
            <person name="Henrissat B."/>
            <person name="Grigoriev I.V."/>
            <person name="Hibbett D.S."/>
            <person name="Martin F."/>
            <person name="Nordberg H.P."/>
            <person name="Cantor M.N."/>
            <person name="Hua S.X."/>
        </authorList>
    </citation>
    <scope>NUCLEOTIDE SEQUENCE [LARGE SCALE GENOMIC DNA]</scope>
    <source>
        <strain evidence="2 3">Foug A</strain>
    </source>
</reference>
<evidence type="ECO:0000313" key="3">
    <source>
        <dbReference type="Proteomes" id="UP000053989"/>
    </source>
</evidence>
<gene>
    <name evidence="2" type="ORF">SCLCIDRAFT_1214875</name>
</gene>
<sequence>MDNPQPISLLPKPRPIVRTREPKWEDSLSEAAERQRRARSVAVESGSQWCTWHSPQRQANAKALVTGGDFPVPPPPIVVTEQSGLRTCAHPMLASRLETANPSRCAPSPHELNTICAPVIAVQASSRTTTPLARSSRRRRRRKLEQKKPPPTYWKPPVGLRGKCMGYALGYPSNWGNTGVPGGGYSRDVMKKGVYA</sequence>
<feature type="compositionally biased region" description="Basic and acidic residues" evidence="1">
    <location>
        <begin position="18"/>
        <end position="31"/>
    </location>
</feature>
<protein>
    <submittedName>
        <fullName evidence="2">Uncharacterized protein</fullName>
    </submittedName>
</protein>
<name>A0A0C2ZMF2_9AGAM</name>
<keyword evidence="3" id="KW-1185">Reference proteome</keyword>
<dbReference type="AlphaFoldDB" id="A0A0C2ZMF2"/>
<evidence type="ECO:0000256" key="1">
    <source>
        <dbReference type="SAM" id="MobiDB-lite"/>
    </source>
</evidence>
<accession>A0A0C2ZMF2</accession>
<dbReference type="Proteomes" id="UP000053989">
    <property type="component" value="Unassembled WGS sequence"/>
</dbReference>
<dbReference type="OrthoDB" id="3063716at2759"/>